<dbReference type="InterPro" id="IPR044189">
    <property type="entry name" value="XPO4/7-like"/>
</dbReference>
<dbReference type="Proteomes" id="UP001497392">
    <property type="component" value="Unassembled WGS sequence"/>
</dbReference>
<dbReference type="PROSITE" id="PS50166">
    <property type="entry name" value="IMPORTIN_B_NT"/>
    <property type="match status" value="1"/>
</dbReference>
<comment type="similarity">
    <text evidence="3">Belongs to the exportin family.</text>
</comment>
<evidence type="ECO:0000256" key="5">
    <source>
        <dbReference type="ARBA" id="ARBA00022490"/>
    </source>
</evidence>
<keyword evidence="5" id="KW-0963">Cytoplasm</keyword>
<protein>
    <recommendedName>
        <fullName evidence="8">Exportin-4</fullName>
    </recommendedName>
</protein>
<evidence type="ECO:0000259" key="9">
    <source>
        <dbReference type="PROSITE" id="PS50166"/>
    </source>
</evidence>
<keyword evidence="6" id="KW-0653">Protein transport</keyword>
<feature type="domain" description="Importin N-terminal" evidence="9">
    <location>
        <begin position="8"/>
        <end position="41"/>
    </location>
</feature>
<evidence type="ECO:0000256" key="1">
    <source>
        <dbReference type="ARBA" id="ARBA00004123"/>
    </source>
</evidence>
<proteinExistence type="inferred from homology"/>
<comment type="subcellular location">
    <subcellularLocation>
        <location evidence="2">Cytoplasm</location>
    </subcellularLocation>
    <subcellularLocation>
        <location evidence="1">Nucleus</location>
    </subcellularLocation>
</comment>
<dbReference type="InterPro" id="IPR016024">
    <property type="entry name" value="ARM-type_fold"/>
</dbReference>
<evidence type="ECO:0000256" key="8">
    <source>
        <dbReference type="ARBA" id="ARBA00040444"/>
    </source>
</evidence>
<reference evidence="10 11" key="1">
    <citation type="submission" date="2024-06" db="EMBL/GenBank/DDBJ databases">
        <authorList>
            <person name="Kraege A."/>
            <person name="Thomma B."/>
        </authorList>
    </citation>
    <scope>NUCLEOTIDE SEQUENCE [LARGE SCALE GENOMIC DNA]</scope>
</reference>
<evidence type="ECO:0000313" key="10">
    <source>
        <dbReference type="EMBL" id="CAL5225260.1"/>
    </source>
</evidence>
<evidence type="ECO:0000313" key="11">
    <source>
        <dbReference type="Proteomes" id="UP001497392"/>
    </source>
</evidence>
<organism evidence="10 11">
    <name type="scientific">Coccomyxa viridis</name>
    <dbReference type="NCBI Taxonomy" id="1274662"/>
    <lineage>
        <taxon>Eukaryota</taxon>
        <taxon>Viridiplantae</taxon>
        <taxon>Chlorophyta</taxon>
        <taxon>core chlorophytes</taxon>
        <taxon>Trebouxiophyceae</taxon>
        <taxon>Trebouxiophyceae incertae sedis</taxon>
        <taxon>Coccomyxaceae</taxon>
        <taxon>Coccomyxa</taxon>
    </lineage>
</organism>
<keyword evidence="7" id="KW-0539">Nucleus</keyword>
<dbReference type="Gene3D" id="1.25.10.10">
    <property type="entry name" value="Leucine-rich Repeat Variant"/>
    <property type="match status" value="2"/>
</dbReference>
<keyword evidence="4" id="KW-0813">Transport</keyword>
<dbReference type="PANTHER" id="PTHR12596">
    <property type="entry name" value="EXPORTIN 4,7-RELATED"/>
    <property type="match status" value="1"/>
</dbReference>
<evidence type="ECO:0000256" key="6">
    <source>
        <dbReference type="ARBA" id="ARBA00022927"/>
    </source>
</evidence>
<comment type="caution">
    <text evidence="10">The sequence shown here is derived from an EMBL/GenBank/DDBJ whole genome shotgun (WGS) entry which is preliminary data.</text>
</comment>
<keyword evidence="11" id="KW-1185">Reference proteome</keyword>
<evidence type="ECO:0000256" key="3">
    <source>
        <dbReference type="ARBA" id="ARBA00009466"/>
    </source>
</evidence>
<evidence type="ECO:0000256" key="2">
    <source>
        <dbReference type="ARBA" id="ARBA00004496"/>
    </source>
</evidence>
<dbReference type="InterPro" id="IPR011989">
    <property type="entry name" value="ARM-like"/>
</dbReference>
<name>A0ABP1FZF9_9CHLO</name>
<dbReference type="SUPFAM" id="SSF48371">
    <property type="entry name" value="ARM repeat"/>
    <property type="match status" value="1"/>
</dbReference>
<evidence type="ECO:0000256" key="4">
    <source>
        <dbReference type="ARBA" id="ARBA00022448"/>
    </source>
</evidence>
<dbReference type="PANTHER" id="PTHR12596:SF1">
    <property type="entry name" value="EXPORTIN-4"/>
    <property type="match status" value="1"/>
</dbReference>
<accession>A0ABP1FZF9</accession>
<dbReference type="EMBL" id="CAXHTA020000012">
    <property type="protein sequence ID" value="CAL5225260.1"/>
    <property type="molecule type" value="Genomic_DNA"/>
</dbReference>
<gene>
    <name evidence="10" type="primary">g8053</name>
    <name evidence="10" type="ORF">VP750_LOCUS6919</name>
</gene>
<dbReference type="InterPro" id="IPR001494">
    <property type="entry name" value="Importin-beta_N"/>
</dbReference>
<sequence length="1074" mass="114859">MSMTSKQAAGTLREAAIREWTSTPRDERLHLRSYLLHYVLNQLDGGSDIVTAQLIAVLASLLKRGWLESTKEEKNTFFAELESIVASSDNQGAARRAWARILVAVVEEFSPATASILGLPWDYHEKCRASLEAEYLQPIYLHARSVARESAAAALAQQDGGTCQACLALMSAILSWDFRQSAVPMPVFGSGRPSSSSTIVKPGPAWTSILLSPENLEWLSGLLAQLRGHPELPLAVAARQLLVLLCSVSGDIFPVADSEQERAQLGLQQGPDLRQAYLGSLLGTVLPWVAPPEQALHTAAANSEAELLDACRALSMLASVHRARGFLQAQARAPNGQVPLEAVAAVTSACIGAGGIAEEQAGTWAAEASDMLLDTWVELLYEHSAGFAKSDPNTSQEASAAAAVFQALAHAALQDAAAGAQDDEAEGEAADDTGAGAMAEREEWFVRAAAVGRAAARPVAGFLAQQISERQQSLQQCARTGQDPTEALEALHWLTRMSAHFLADSGDGEVPYAPMAVAHAAGASPVGHDLVEALSHSLLGVAGLCLDEQGRNIASPRLMEAAAWGCARWADSYLMPDEPASEGLRAAFGAKGGNGPHVVAVLLQIANTLISQYAGEVDLHRVVVTRLLPVLTQRSAICMCLVRLEPWHALMQGFAGQAEPIRALAGPTARALAKTLTSASSGLNNVREGQEYLSHLLQPVVEELRSLAARADLAAVAQRGEVMSRLAYMLEVFRGCMRGSGPKSQPALLGVVKQIADPLVLLQDVYHTQPGISCLILKLAADIVEAHISYAQAEDATMLCKFVLHLLQRYAAHNQGQTSVAAAVRLRAEAAQEACRDLKALIKLLTLLTQRDILDFGGSDSAANPDVAQVVFLGLDTVIPLMTGQLLQFPKLLRAFFSLIAYMLEVYPERVASLPEAQMGTLVSTLEYGVAALDPDVVQGSLEALASLSRQHYLAACEGQPGIATPQGKSLLADFLELLFRRLLQEDLGNDTVELAADALLPLILAHPDAYQSLGARLLATQQDADARDALTRALVALMTTNGLENNVERNNRRRFRANLSRAIVDARGYVRMQ</sequence>
<evidence type="ECO:0000256" key="7">
    <source>
        <dbReference type="ARBA" id="ARBA00023242"/>
    </source>
</evidence>